<dbReference type="Proteomes" id="UP001186974">
    <property type="component" value="Unassembled WGS sequence"/>
</dbReference>
<organism evidence="1 2">
    <name type="scientific">Coniosporium uncinatum</name>
    <dbReference type="NCBI Taxonomy" id="93489"/>
    <lineage>
        <taxon>Eukaryota</taxon>
        <taxon>Fungi</taxon>
        <taxon>Dikarya</taxon>
        <taxon>Ascomycota</taxon>
        <taxon>Pezizomycotina</taxon>
        <taxon>Dothideomycetes</taxon>
        <taxon>Dothideomycetes incertae sedis</taxon>
        <taxon>Coniosporium</taxon>
    </lineage>
</organism>
<keyword evidence="2" id="KW-1185">Reference proteome</keyword>
<evidence type="ECO:0000313" key="2">
    <source>
        <dbReference type="Proteomes" id="UP001186974"/>
    </source>
</evidence>
<dbReference type="EMBL" id="JAWDJW010009774">
    <property type="protein sequence ID" value="KAK3055752.1"/>
    <property type="molecule type" value="Genomic_DNA"/>
</dbReference>
<accession>A0ACC3CY59</accession>
<evidence type="ECO:0000313" key="1">
    <source>
        <dbReference type="EMBL" id="KAK3055752.1"/>
    </source>
</evidence>
<proteinExistence type="predicted"/>
<comment type="caution">
    <text evidence="1">The sequence shown here is derived from an EMBL/GenBank/DDBJ whole genome shotgun (WGS) entry which is preliminary data.</text>
</comment>
<name>A0ACC3CY59_9PEZI</name>
<gene>
    <name evidence="1" type="ORF">LTS18_011744</name>
</gene>
<reference evidence="1" key="1">
    <citation type="submission" date="2024-09" db="EMBL/GenBank/DDBJ databases">
        <title>Black Yeasts Isolated from many extreme environments.</title>
        <authorList>
            <person name="Coleine C."/>
            <person name="Stajich J.E."/>
            <person name="Selbmann L."/>
        </authorList>
    </citation>
    <scope>NUCLEOTIDE SEQUENCE</scope>
    <source>
        <strain evidence="1">CCFEE 5737</strain>
    </source>
</reference>
<sequence>MLHDHAILLADKFIHSEYSLTAFATKAVLFKFNPTSNNTIFDPAGLNPQLLPSLRSCKVVVDADHLEGTLHSYKTPNCAVAPLIRNNTTSTSGWSLTITPPQDTFRFLDLPNGLRRLVYDELLRDGTRFIDLGRPYNPTPRYLKRRTLHDHGILLVNRQVHIEYHKAAFETKTIRFTPTGCGSWAWFLAEEIHLFWLVRRCEIHLDVETIMENLEEDRKGDGAEGQSLFVKEIATAVLQMQALQDLYAMISLLLLPPVHASLEFGIKR</sequence>
<protein>
    <submittedName>
        <fullName evidence="1">Uncharacterized protein</fullName>
    </submittedName>
</protein>
<feature type="non-terminal residue" evidence="1">
    <location>
        <position position="268"/>
    </location>
</feature>